<evidence type="ECO:0000313" key="1">
    <source>
        <dbReference type="EMBL" id="ERJ67273.1"/>
    </source>
</evidence>
<reference evidence="1 2" key="1">
    <citation type="submission" date="2013-06" db="EMBL/GenBank/DDBJ databases">
        <authorList>
            <person name="Weinstock G."/>
            <person name="Sodergren E."/>
            <person name="Lobos E.A."/>
            <person name="Fulton L."/>
            <person name="Fulton R."/>
            <person name="Courtney L."/>
            <person name="Fronick C."/>
            <person name="O'Laughlin M."/>
            <person name="Godfrey J."/>
            <person name="Wilson R.M."/>
            <person name="Miner T."/>
            <person name="Farmer C."/>
            <person name="Delehaunty K."/>
            <person name="Cordes M."/>
            <person name="Minx P."/>
            <person name="Tomlinson C."/>
            <person name="Chen J."/>
            <person name="Wollam A."/>
            <person name="Pepin K.H."/>
            <person name="Bhonagiri V."/>
            <person name="Zhang X."/>
            <person name="Warren W."/>
            <person name="Mitreva M."/>
            <person name="Mardis E.R."/>
            <person name="Wilson R.K."/>
        </authorList>
    </citation>
    <scope>NUCLEOTIDE SEQUENCE [LARGE SCALE GENOMIC DNA]</scope>
    <source>
        <strain evidence="1 2">F0570</strain>
    </source>
</reference>
<gene>
    <name evidence="1" type="ORF">HMPREF1555_00837</name>
</gene>
<dbReference type="HOGENOM" id="CLU_2619040_0_0_10"/>
<evidence type="ECO:0000313" key="2">
    <source>
        <dbReference type="Proteomes" id="UP000016630"/>
    </source>
</evidence>
<dbReference type="AlphaFoldDB" id="A0A0E2LRA8"/>
<proteinExistence type="predicted"/>
<sequence length="78" mass="9113">MISSGRRKFFLQYGKVGKPSCNSLFKGFGYINKAFEHISKDFIYISEGFGQRFSGRKIYFCRLSGKIFPARKKTIDRR</sequence>
<dbReference type="PATRIC" id="fig|1227271.3.peg.732"/>
<organism evidence="1 2">
    <name type="scientific">Porphyromonas gingivalis F0570</name>
    <dbReference type="NCBI Taxonomy" id="1227271"/>
    <lineage>
        <taxon>Bacteria</taxon>
        <taxon>Pseudomonadati</taxon>
        <taxon>Bacteroidota</taxon>
        <taxon>Bacteroidia</taxon>
        <taxon>Bacteroidales</taxon>
        <taxon>Porphyromonadaceae</taxon>
        <taxon>Porphyromonas</taxon>
    </lineage>
</organism>
<accession>A0A0E2LRA8</accession>
<name>A0A0E2LRA8_PORGN</name>
<dbReference type="Proteomes" id="UP000016630">
    <property type="component" value="Unassembled WGS sequence"/>
</dbReference>
<comment type="caution">
    <text evidence="1">The sequence shown here is derived from an EMBL/GenBank/DDBJ whole genome shotgun (WGS) entry which is preliminary data.</text>
</comment>
<dbReference type="EMBL" id="AWUW01000055">
    <property type="protein sequence ID" value="ERJ67273.1"/>
    <property type="molecule type" value="Genomic_DNA"/>
</dbReference>
<protein>
    <submittedName>
        <fullName evidence="1">Uncharacterized protein</fullName>
    </submittedName>
</protein>